<organism evidence="2 3">
    <name type="scientific">Neoarthrinium moseri</name>
    <dbReference type="NCBI Taxonomy" id="1658444"/>
    <lineage>
        <taxon>Eukaryota</taxon>
        <taxon>Fungi</taxon>
        <taxon>Dikarya</taxon>
        <taxon>Ascomycota</taxon>
        <taxon>Pezizomycotina</taxon>
        <taxon>Sordariomycetes</taxon>
        <taxon>Xylariomycetidae</taxon>
        <taxon>Amphisphaeriales</taxon>
        <taxon>Apiosporaceae</taxon>
        <taxon>Neoarthrinium</taxon>
    </lineage>
</organism>
<proteinExistence type="predicted"/>
<feature type="transmembrane region" description="Helical" evidence="1">
    <location>
        <begin position="20"/>
        <end position="41"/>
    </location>
</feature>
<keyword evidence="1" id="KW-0812">Transmembrane</keyword>
<dbReference type="EMBL" id="JAFIMR010000032">
    <property type="protein sequence ID" value="KAI1860194.1"/>
    <property type="molecule type" value="Genomic_DNA"/>
</dbReference>
<dbReference type="AlphaFoldDB" id="A0A9P9WEZ4"/>
<evidence type="ECO:0000256" key="1">
    <source>
        <dbReference type="SAM" id="Phobius"/>
    </source>
</evidence>
<accession>A0A9P9WEZ4</accession>
<dbReference type="Proteomes" id="UP000829685">
    <property type="component" value="Unassembled WGS sequence"/>
</dbReference>
<gene>
    <name evidence="2" type="ORF">JX265_010118</name>
</gene>
<feature type="transmembrane region" description="Helical" evidence="1">
    <location>
        <begin position="61"/>
        <end position="82"/>
    </location>
</feature>
<keyword evidence="1" id="KW-0472">Membrane</keyword>
<evidence type="ECO:0000313" key="3">
    <source>
        <dbReference type="Proteomes" id="UP000829685"/>
    </source>
</evidence>
<reference evidence="2" key="1">
    <citation type="submission" date="2021-03" db="EMBL/GenBank/DDBJ databases">
        <title>Revisited historic fungal species revealed as producer of novel bioactive compounds through whole genome sequencing and comparative genomics.</title>
        <authorList>
            <person name="Vignolle G.A."/>
            <person name="Hochenegger N."/>
            <person name="Mach R.L."/>
            <person name="Mach-Aigner A.R."/>
            <person name="Javad Rahimi M."/>
            <person name="Salim K.A."/>
            <person name="Chan C.M."/>
            <person name="Lim L.B.L."/>
            <person name="Cai F."/>
            <person name="Druzhinina I.S."/>
            <person name="U'Ren J.M."/>
            <person name="Derntl C."/>
        </authorList>
    </citation>
    <scope>NUCLEOTIDE SEQUENCE</scope>
    <source>
        <strain evidence="2">TUCIM 5799</strain>
    </source>
</reference>
<sequence>MASQHYFWGRFGSSEAFSQILPPVATLAVAYYIGRVIYNLYFHPLSKYLAPKLAAATDIWWAYARYASFLTIMYISAIVTLLNSRETNILIAVYFDVLPSIGLREGDIVRIAPNELVFLTPQAEIEKNLELFVQVGYDALDTGDGGISGETSPVKHREISKKFALAFSTRNVLVLLWMGCIFLKE</sequence>
<protein>
    <submittedName>
        <fullName evidence="2">Uncharacterized protein</fullName>
    </submittedName>
</protein>
<name>A0A9P9WEZ4_9PEZI</name>
<comment type="caution">
    <text evidence="2">The sequence shown here is derived from an EMBL/GenBank/DDBJ whole genome shotgun (WGS) entry which is preliminary data.</text>
</comment>
<keyword evidence="1" id="KW-1133">Transmembrane helix</keyword>
<keyword evidence="3" id="KW-1185">Reference proteome</keyword>
<evidence type="ECO:0000313" key="2">
    <source>
        <dbReference type="EMBL" id="KAI1860194.1"/>
    </source>
</evidence>